<protein>
    <recommendedName>
        <fullName evidence="3">HNH endonuclease</fullName>
    </recommendedName>
</protein>
<proteinExistence type="predicted"/>
<reference evidence="1 2" key="1">
    <citation type="submission" date="2019-11" db="EMBL/GenBank/DDBJ databases">
        <title>Description of Pedobacter sp. LMG 31462T.</title>
        <authorList>
            <person name="Carlier A."/>
            <person name="Qi S."/>
            <person name="Vandamme P."/>
        </authorList>
    </citation>
    <scope>NUCLEOTIDE SEQUENCE [LARGE SCALE GENOMIC DNA]</scope>
    <source>
        <strain evidence="1 2">LMG 31462</strain>
    </source>
</reference>
<dbReference type="EMBL" id="WNXC01000010">
    <property type="protein sequence ID" value="MBB2151437.1"/>
    <property type="molecule type" value="Genomic_DNA"/>
</dbReference>
<organism evidence="1 2">
    <name type="scientific">Pedobacter gandavensis</name>
    <dbReference type="NCBI Taxonomy" id="2679963"/>
    <lineage>
        <taxon>Bacteria</taxon>
        <taxon>Pseudomonadati</taxon>
        <taxon>Bacteroidota</taxon>
        <taxon>Sphingobacteriia</taxon>
        <taxon>Sphingobacteriales</taxon>
        <taxon>Sphingobacteriaceae</taxon>
        <taxon>Pedobacter</taxon>
    </lineage>
</organism>
<comment type="caution">
    <text evidence="1">The sequence shown here is derived from an EMBL/GenBank/DDBJ whole genome shotgun (WGS) entry which is preliminary data.</text>
</comment>
<name>A0ABR6F2J4_9SPHI</name>
<dbReference type="Gene3D" id="1.10.30.50">
    <property type="match status" value="1"/>
</dbReference>
<gene>
    <name evidence="1" type="ORF">GM920_21225</name>
</gene>
<dbReference type="Proteomes" id="UP000636110">
    <property type="component" value="Unassembled WGS sequence"/>
</dbReference>
<evidence type="ECO:0008006" key="3">
    <source>
        <dbReference type="Google" id="ProtNLM"/>
    </source>
</evidence>
<sequence length="335" mass="38865">MIKTPLSIEELDALAVEHFENVEKYLRVKNKLVEGLMGLAAPVFTYIIPRIDDFIMGRPAKLEELLAEVEPIANEVKNNYITSNPQLSIVQVRKWFNNIIFQVFNYDYDYGFTKRISGRLAYEHVDKLKLNTCPYCNAQFTFAIKKKGGKKARPHLDHFLDKASHPYFALSFYNLIPSCYTCNSSLKGSDPFRVTSHIHPMLESVESVVKFRTNISDVDFLVHKKDFELEFLYDDSKDPGLKERAETSLGSFLIRDRYKFHKNYASDIITKAHVYSENTVSEIYYDYKSIFSSENEVWDLLMGNILNVDNHHQRILSKMARDIAEEFGIVILPKE</sequence>
<accession>A0ABR6F2J4</accession>
<evidence type="ECO:0000313" key="2">
    <source>
        <dbReference type="Proteomes" id="UP000636110"/>
    </source>
</evidence>
<evidence type="ECO:0000313" key="1">
    <source>
        <dbReference type="EMBL" id="MBB2151437.1"/>
    </source>
</evidence>
<keyword evidence="2" id="KW-1185">Reference proteome</keyword>
<dbReference type="RefSeq" id="WP_182961287.1">
    <property type="nucleotide sequence ID" value="NZ_WNXC01000010.1"/>
</dbReference>